<keyword evidence="3" id="KW-1185">Reference proteome</keyword>
<dbReference type="RefSeq" id="XP_056070621.1">
    <property type="nucleotide sequence ID" value="XM_056216374.1"/>
</dbReference>
<dbReference type="EMBL" id="JAPEUX010000005">
    <property type="protein sequence ID" value="KAJ4352265.1"/>
    <property type="molecule type" value="Genomic_DNA"/>
</dbReference>
<name>A0A9W8XLU4_9PLEO</name>
<evidence type="ECO:0000313" key="3">
    <source>
        <dbReference type="Proteomes" id="UP001140513"/>
    </source>
</evidence>
<gene>
    <name evidence="2" type="ORF">N0V89_007612</name>
</gene>
<dbReference type="GeneID" id="80911142"/>
<sequence>MGTASQGGYGCASEAEVVRILERVDQGAGERFVLGFGDAVPSFADGLHEPRGAVFSASPLQASQPLDGGGRVHGPGDGGEVLQLSDARSGEVERRPREVSPSRCADSHAWRVVSSRHRTPAEMTLLQELPPDFTFVQSSYQSQVQLRGAVQDDAGDGTNALSLRPNEVAVMALNEVAVARGRGFFWHLPSRDRLKNDRSTTNHGKQGKGKRAGDAAVPQDTPPDRMAGPAQRVLPLWPDPAHADGRRRPNFPTMMYLDHAWSDAARERFRKTPHRARYLLCDGLLNPPARGAAPAIHRIQYASHTRYQLFATDQPSLVVLQTHKAFYAMSTDDLDMLRGRTKHNGVQFSQTSKLWDDDEHLVERFTCPDAQALYAQLTSLCMAGRSAPVTAGELSRYTPRPAALPAPAQLLGTVPLGSEGNNRSGPKSSKGCIRQRARKSGGPSEEPVDELGGI</sequence>
<dbReference type="OrthoDB" id="3693960at2759"/>
<reference evidence="2" key="1">
    <citation type="submission" date="2022-10" db="EMBL/GenBank/DDBJ databases">
        <title>Tapping the CABI collections for fungal endophytes: first genome assemblies for Collariella, Neodidymelliopsis, Ascochyta clinopodiicola, Didymella pomorum, Didymosphaeria variabile, Neocosmospora piperis and Neocucurbitaria cava.</title>
        <authorList>
            <person name="Hill R."/>
        </authorList>
    </citation>
    <scope>NUCLEOTIDE SEQUENCE</scope>
    <source>
        <strain evidence="2">IMI 356815</strain>
    </source>
</reference>
<feature type="region of interest" description="Disordered" evidence="1">
    <location>
        <begin position="193"/>
        <end position="227"/>
    </location>
</feature>
<feature type="region of interest" description="Disordered" evidence="1">
    <location>
        <begin position="413"/>
        <end position="454"/>
    </location>
</feature>
<accession>A0A9W8XLU4</accession>
<proteinExistence type="predicted"/>
<feature type="region of interest" description="Disordered" evidence="1">
    <location>
        <begin position="60"/>
        <end position="101"/>
    </location>
</feature>
<comment type="caution">
    <text evidence="2">The sequence shown here is derived from an EMBL/GenBank/DDBJ whole genome shotgun (WGS) entry which is preliminary data.</text>
</comment>
<evidence type="ECO:0000256" key="1">
    <source>
        <dbReference type="SAM" id="MobiDB-lite"/>
    </source>
</evidence>
<feature type="compositionally biased region" description="Basic and acidic residues" evidence="1">
    <location>
        <begin position="88"/>
        <end position="101"/>
    </location>
</feature>
<protein>
    <submittedName>
        <fullName evidence="2">Uncharacterized protein</fullName>
    </submittedName>
</protein>
<organism evidence="2 3">
    <name type="scientific">Didymosphaeria variabile</name>
    <dbReference type="NCBI Taxonomy" id="1932322"/>
    <lineage>
        <taxon>Eukaryota</taxon>
        <taxon>Fungi</taxon>
        <taxon>Dikarya</taxon>
        <taxon>Ascomycota</taxon>
        <taxon>Pezizomycotina</taxon>
        <taxon>Dothideomycetes</taxon>
        <taxon>Pleosporomycetidae</taxon>
        <taxon>Pleosporales</taxon>
        <taxon>Massarineae</taxon>
        <taxon>Didymosphaeriaceae</taxon>
        <taxon>Didymosphaeria</taxon>
    </lineage>
</organism>
<evidence type="ECO:0000313" key="2">
    <source>
        <dbReference type="EMBL" id="KAJ4352265.1"/>
    </source>
</evidence>
<dbReference type="AlphaFoldDB" id="A0A9W8XLU4"/>
<feature type="compositionally biased region" description="Gly residues" evidence="1">
    <location>
        <begin position="67"/>
        <end position="79"/>
    </location>
</feature>
<dbReference type="Proteomes" id="UP001140513">
    <property type="component" value="Unassembled WGS sequence"/>
</dbReference>